<keyword evidence="2" id="KW-1185">Reference proteome</keyword>
<evidence type="ECO:0000313" key="1">
    <source>
        <dbReference type="EMBL" id="TLX79418.1"/>
    </source>
</evidence>
<dbReference type="Proteomes" id="UP000306635">
    <property type="component" value="Unassembled WGS sequence"/>
</dbReference>
<sequence>MPGLNNPAVPPAYLGVWQRTLLTTTAGTHDTRTRVYWLQTERLFADLRIPLPAPQSPEELATQAGFAGITEVVGQRCQWHRAIDFQPPNGGLDIGRMHFESSEKVLEDGLDGGYHEIWERLPESIGRNRGTWLSAADGRQGCLLLAGDCFLFAAGRREPLPMADSLTALLANDIPELLDFELSFGRHQGGATPWQIELSTLPARIGTALLSADVDPDHPDLLQNALWLNGLGAAPPAGGWQPCQRPLFHDEEVTP</sequence>
<dbReference type="OrthoDB" id="6992731at2"/>
<accession>A0A5R9RBR2</accession>
<organism evidence="1 2">
    <name type="scientific">Pseudomonas nicosulfuronedens</name>
    <dbReference type="NCBI Taxonomy" id="2571105"/>
    <lineage>
        <taxon>Bacteria</taxon>
        <taxon>Pseudomonadati</taxon>
        <taxon>Pseudomonadota</taxon>
        <taxon>Gammaproteobacteria</taxon>
        <taxon>Pseudomonadales</taxon>
        <taxon>Pseudomonadaceae</taxon>
        <taxon>Pseudomonas</taxon>
    </lineage>
</organism>
<dbReference type="RefSeq" id="WP_138520885.1">
    <property type="nucleotide sequence ID" value="NZ_JAOCBK010000008.1"/>
</dbReference>
<proteinExistence type="predicted"/>
<protein>
    <submittedName>
        <fullName evidence="1">Uncharacterized protein</fullName>
    </submittedName>
</protein>
<gene>
    <name evidence="1" type="ORF">FAS41_07015</name>
</gene>
<evidence type="ECO:0000313" key="2">
    <source>
        <dbReference type="Proteomes" id="UP000306635"/>
    </source>
</evidence>
<name>A0A5R9RBR2_9PSED</name>
<dbReference type="EMBL" id="SWDV01000005">
    <property type="protein sequence ID" value="TLX79418.1"/>
    <property type="molecule type" value="Genomic_DNA"/>
</dbReference>
<dbReference type="CDD" id="cd11691">
    <property type="entry name" value="HRI1_like"/>
    <property type="match status" value="1"/>
</dbReference>
<comment type="caution">
    <text evidence="1">The sequence shown here is derived from an EMBL/GenBank/DDBJ whole genome shotgun (WGS) entry which is preliminary data.</text>
</comment>
<dbReference type="AlphaFoldDB" id="A0A5R9RBR2"/>
<reference evidence="1 2" key="1">
    <citation type="submission" date="2019-04" db="EMBL/GenBank/DDBJ databases">
        <authorList>
            <person name="Li M."/>
        </authorList>
    </citation>
    <scope>NUCLEOTIDE SEQUENCE [LARGE SCALE GENOMIC DNA]</scope>
    <source>
        <strain evidence="1 2">LAM1902</strain>
    </source>
</reference>